<evidence type="ECO:0000313" key="3">
    <source>
        <dbReference type="Proteomes" id="UP000027284"/>
    </source>
</evidence>
<sequence>MAQERLLWPPRNLAEELPRKVSGSLAVLPPAVLLHAARAAKRDLRLSMRELDSGQVVVLVFRRGEPTMVFSPGDGRSVGEMLVAAGLLDEVQLARLLEERRASSTSLERLLTERANLTHGEVQRFLDYQARLRLLDCLAWQQGFFELAEYTGGGETTYRLQLPSIEALQNRAKSRAERLPRFLGRLPCAPAHVVVRRKRGAEPPATGLAREIFEVLSQPLLLPQLMARLLVDDDLVLEVVLDLVSAKVLVMYPRVELAPISMSQASSGDLWASQMVSEILLRFRGGDSGGLVRSLWVVVVSARSEEATRLVAKMGGEQVELVFHNSELPVALLARSVAVGPNARLHLLALQPDILSPAALAGVLGRCDAVVLVRTSASSEEEQKLAKLRQMAEGAGFGWRPLIVGWDQGASFRPWQEYPEAVLAVPSLGDADPQWLAKRLLEALLAAASARH</sequence>
<dbReference type="STRING" id="1312852.EG19_01595"/>
<dbReference type="InterPro" id="IPR037257">
    <property type="entry name" value="T2SS_E_N_sf"/>
</dbReference>
<proteinExistence type="predicted"/>
<comment type="caution">
    <text evidence="2">The sequence shown here is derived from an EMBL/GenBank/DDBJ whole genome shotgun (WGS) entry which is preliminary data.</text>
</comment>
<evidence type="ECO:0000259" key="1">
    <source>
        <dbReference type="Pfam" id="PF14332"/>
    </source>
</evidence>
<accession>A0A062XZJ9</accession>
<dbReference type="Proteomes" id="UP000027284">
    <property type="component" value="Unassembled WGS sequence"/>
</dbReference>
<keyword evidence="3" id="KW-1185">Reference proteome</keyword>
<dbReference type="AlphaFoldDB" id="A0A062XZJ9"/>
<dbReference type="Pfam" id="PF14332">
    <property type="entry name" value="DUF4388"/>
    <property type="match status" value="1"/>
</dbReference>
<dbReference type="EMBL" id="JMFG01000015">
    <property type="protein sequence ID" value="KDA53915.1"/>
    <property type="molecule type" value="Genomic_DNA"/>
</dbReference>
<feature type="domain" description="PatA-like N-terminal" evidence="1">
    <location>
        <begin position="22"/>
        <end position="152"/>
    </location>
</feature>
<dbReference type="RefSeq" id="WP_038048535.1">
    <property type="nucleotide sequence ID" value="NZ_JMFG01000015.1"/>
</dbReference>
<gene>
    <name evidence="2" type="ORF">EG19_01595</name>
</gene>
<organism evidence="2 3">
    <name type="scientific">Thermoanaerobaculum aquaticum</name>
    <dbReference type="NCBI Taxonomy" id="1312852"/>
    <lineage>
        <taxon>Bacteria</taxon>
        <taxon>Pseudomonadati</taxon>
        <taxon>Acidobacteriota</taxon>
        <taxon>Thermoanaerobaculia</taxon>
        <taxon>Thermoanaerobaculales</taxon>
        <taxon>Thermoanaerobaculaceae</taxon>
        <taxon>Thermoanaerobaculum</taxon>
    </lineage>
</organism>
<evidence type="ECO:0000313" key="2">
    <source>
        <dbReference type="EMBL" id="KDA53915.1"/>
    </source>
</evidence>
<dbReference type="InterPro" id="IPR025497">
    <property type="entry name" value="PatA-like_N"/>
</dbReference>
<protein>
    <recommendedName>
        <fullName evidence="1">PatA-like N-terminal domain-containing protein</fullName>
    </recommendedName>
</protein>
<name>A0A062XZJ9_9BACT</name>
<dbReference type="SUPFAM" id="SSF160246">
    <property type="entry name" value="EspE N-terminal domain-like"/>
    <property type="match status" value="1"/>
</dbReference>
<reference evidence="2 3" key="1">
    <citation type="submission" date="2014-04" db="EMBL/GenBank/DDBJ databases">
        <title>The Genome Sequence of Thermoanaerobaculum aquaticum MP-01, The First Cultivated Group 23 Acidobacterium.</title>
        <authorList>
            <person name="Stamps B.W."/>
            <person name="Losey N.A."/>
            <person name="Lawson P.A."/>
            <person name="Stevenson B.S."/>
        </authorList>
    </citation>
    <scope>NUCLEOTIDE SEQUENCE [LARGE SCALE GENOMIC DNA]</scope>
    <source>
        <strain evidence="2 3">MP-01</strain>
    </source>
</reference>